<dbReference type="PANTHER" id="PTHR43179:SF7">
    <property type="entry name" value="RHAMNOSYLTRANSFERASE WBBL"/>
    <property type="match status" value="1"/>
</dbReference>
<feature type="transmembrane region" description="Helical" evidence="1">
    <location>
        <begin position="211"/>
        <end position="228"/>
    </location>
</feature>
<dbReference type="InterPro" id="IPR029044">
    <property type="entry name" value="Nucleotide-diphossugar_trans"/>
</dbReference>
<keyword evidence="1" id="KW-0472">Membrane</keyword>
<feature type="transmembrane region" description="Helical" evidence="1">
    <location>
        <begin position="182"/>
        <end position="199"/>
    </location>
</feature>
<evidence type="ECO:0000259" key="2">
    <source>
        <dbReference type="Pfam" id="PF13632"/>
    </source>
</evidence>
<reference evidence="3" key="1">
    <citation type="journal article" date="2015" name="Nature">
        <title>Complex archaea that bridge the gap between prokaryotes and eukaryotes.</title>
        <authorList>
            <person name="Spang A."/>
            <person name="Saw J.H."/>
            <person name="Jorgensen S.L."/>
            <person name="Zaremba-Niedzwiedzka K."/>
            <person name="Martijn J."/>
            <person name="Lind A.E."/>
            <person name="van Eijk R."/>
            <person name="Schleper C."/>
            <person name="Guy L."/>
            <person name="Ettema T.J."/>
        </authorList>
    </citation>
    <scope>NUCLEOTIDE SEQUENCE</scope>
</reference>
<dbReference type="Gene3D" id="3.90.550.10">
    <property type="entry name" value="Spore Coat Polysaccharide Biosynthesis Protein SpsA, Chain A"/>
    <property type="match status" value="1"/>
</dbReference>
<feature type="non-terminal residue" evidence="3">
    <location>
        <position position="1"/>
    </location>
</feature>
<feature type="domain" description="Glycosyltransferase 2-like" evidence="2">
    <location>
        <begin position="2"/>
        <end position="257"/>
    </location>
</feature>
<proteinExistence type="predicted"/>
<feature type="non-terminal residue" evidence="3">
    <location>
        <position position="559"/>
    </location>
</feature>
<sequence length="559" mass="63600">KYVLLLNPDTVIEEDTLDKCMSYMDEHPDAGGLGVKMIDGNGEFLPESKRALPSPGVAFYKIFGLSRLFPKSRIFGRYHLGYLDRDKVHSIDILPGAFMMLRKSALDEVGLLDETFFMYGEDIDLSYRLIKAGYKNIYFPETTIIHYKGESTKKGSLNYVMTFYDAMRIFARKHFSRNMARTYSLIINMAIYFRAFLALSRRFVRNFTPPLTQAALIYLGFYMIKPIWEQYKFQGTSSYPIEYMTIVVPIYILLWLLSLFFSGAYDTPVKPFNIFKGIFIGTGAILVIYALLPESLRFSRMLLLIGTLWATLSAYLLSILFHITRLTGFRFEEKRNKKLIIVGKHAEASRVQGLLSKAESNLNVVGYVNPEPRDDEDYTGHINQLGEIIKINKIDELIFCASDISSQDIIGQMMTLANERVQYKIAPPESLSIIGSHSINTPGDVYLIDFESITKPSNKRVKRLFDFLSSLMLIVFYPVLLFAVKNPGQAFLNILNVLSGKYSWVGFHPSPDKPRLPSIRPGILFPSDALGGEDIPQDIKDSLNLMYVKNYSVFTDAGI</sequence>
<accession>A0A0F9CDH4</accession>
<dbReference type="Pfam" id="PF13632">
    <property type="entry name" value="Glyco_trans_2_3"/>
    <property type="match status" value="1"/>
</dbReference>
<gene>
    <name evidence="3" type="ORF">LCGC14_2338580</name>
</gene>
<dbReference type="EMBL" id="LAZR01033779">
    <property type="protein sequence ID" value="KKL47134.1"/>
    <property type="molecule type" value="Genomic_DNA"/>
</dbReference>
<feature type="transmembrane region" description="Helical" evidence="1">
    <location>
        <begin position="240"/>
        <end position="261"/>
    </location>
</feature>
<comment type="caution">
    <text evidence="3">The sequence shown here is derived from an EMBL/GenBank/DDBJ whole genome shotgun (WGS) entry which is preliminary data.</text>
</comment>
<dbReference type="AlphaFoldDB" id="A0A0F9CDH4"/>
<dbReference type="SUPFAM" id="SSF53448">
    <property type="entry name" value="Nucleotide-diphospho-sugar transferases"/>
    <property type="match status" value="1"/>
</dbReference>
<evidence type="ECO:0000256" key="1">
    <source>
        <dbReference type="SAM" id="Phobius"/>
    </source>
</evidence>
<dbReference type="Gene3D" id="3.40.50.720">
    <property type="entry name" value="NAD(P)-binding Rossmann-like Domain"/>
    <property type="match status" value="1"/>
</dbReference>
<feature type="transmembrane region" description="Helical" evidence="1">
    <location>
        <begin position="298"/>
        <end position="321"/>
    </location>
</feature>
<feature type="transmembrane region" description="Helical" evidence="1">
    <location>
        <begin position="273"/>
        <end position="292"/>
    </location>
</feature>
<dbReference type="Pfam" id="PF13727">
    <property type="entry name" value="CoA_binding_3"/>
    <property type="match status" value="1"/>
</dbReference>
<keyword evidence="1" id="KW-1133">Transmembrane helix</keyword>
<evidence type="ECO:0000313" key="3">
    <source>
        <dbReference type="EMBL" id="KKL47134.1"/>
    </source>
</evidence>
<dbReference type="InterPro" id="IPR001173">
    <property type="entry name" value="Glyco_trans_2-like"/>
</dbReference>
<keyword evidence="1" id="KW-0812">Transmembrane</keyword>
<dbReference type="PANTHER" id="PTHR43179">
    <property type="entry name" value="RHAMNOSYLTRANSFERASE WBBL"/>
    <property type="match status" value="1"/>
</dbReference>
<protein>
    <recommendedName>
        <fullName evidence="2">Glycosyltransferase 2-like domain-containing protein</fullName>
    </recommendedName>
</protein>
<feature type="transmembrane region" description="Helical" evidence="1">
    <location>
        <begin position="464"/>
        <end position="484"/>
    </location>
</feature>
<name>A0A0F9CDH4_9ZZZZ</name>
<organism evidence="3">
    <name type="scientific">marine sediment metagenome</name>
    <dbReference type="NCBI Taxonomy" id="412755"/>
    <lineage>
        <taxon>unclassified sequences</taxon>
        <taxon>metagenomes</taxon>
        <taxon>ecological metagenomes</taxon>
    </lineage>
</organism>